<gene>
    <name evidence="9" type="ORF">ACFQ2N_17180</name>
</gene>
<keyword evidence="5" id="KW-0378">Hydrolase</keyword>
<feature type="coiled-coil region" evidence="6">
    <location>
        <begin position="375"/>
        <end position="405"/>
    </location>
</feature>
<evidence type="ECO:0000256" key="2">
    <source>
        <dbReference type="ARBA" id="ARBA00022553"/>
    </source>
</evidence>
<dbReference type="SUPFAM" id="SSF55874">
    <property type="entry name" value="ATPase domain of HSP90 chaperone/DNA topoisomerase II/histidine kinase"/>
    <property type="match status" value="1"/>
</dbReference>
<feature type="transmembrane region" description="Helical" evidence="7">
    <location>
        <begin position="28"/>
        <end position="51"/>
    </location>
</feature>
<evidence type="ECO:0000256" key="7">
    <source>
        <dbReference type="SAM" id="Phobius"/>
    </source>
</evidence>
<dbReference type="InterPro" id="IPR003594">
    <property type="entry name" value="HATPase_dom"/>
</dbReference>
<dbReference type="SUPFAM" id="SSF81606">
    <property type="entry name" value="PP2C-like"/>
    <property type="match status" value="1"/>
</dbReference>
<name>A0ABW3M274_9GAMM</name>
<protein>
    <submittedName>
        <fullName evidence="9">SpoIIE family protein phosphatase</fullName>
    </submittedName>
</protein>
<keyword evidence="2" id="KW-0597">Phosphoprotein</keyword>
<evidence type="ECO:0000259" key="8">
    <source>
        <dbReference type="PROSITE" id="PS50885"/>
    </source>
</evidence>
<accession>A0ABW3M274</accession>
<comment type="caution">
    <text evidence="9">The sequence shown here is derived from an EMBL/GenBank/DDBJ whole genome shotgun (WGS) entry which is preliminary data.</text>
</comment>
<dbReference type="PANTHER" id="PTHR43156:SF2">
    <property type="entry name" value="STAGE II SPORULATION PROTEIN E"/>
    <property type="match status" value="1"/>
</dbReference>
<evidence type="ECO:0000256" key="1">
    <source>
        <dbReference type="ARBA" id="ARBA00004370"/>
    </source>
</evidence>
<dbReference type="CDD" id="cd06225">
    <property type="entry name" value="HAMP"/>
    <property type="match status" value="1"/>
</dbReference>
<evidence type="ECO:0000256" key="3">
    <source>
        <dbReference type="ARBA" id="ARBA00022679"/>
    </source>
</evidence>
<dbReference type="InterPro" id="IPR001932">
    <property type="entry name" value="PPM-type_phosphatase-like_dom"/>
</dbReference>
<evidence type="ECO:0000256" key="6">
    <source>
        <dbReference type="SAM" id="Coils"/>
    </source>
</evidence>
<dbReference type="Pfam" id="PF13581">
    <property type="entry name" value="HATPase_c_2"/>
    <property type="match status" value="1"/>
</dbReference>
<dbReference type="RefSeq" id="WP_162378590.1">
    <property type="nucleotide sequence ID" value="NZ_JBHTKN010000022.1"/>
</dbReference>
<dbReference type="CDD" id="cd16936">
    <property type="entry name" value="HATPase_RsbW-like"/>
    <property type="match status" value="1"/>
</dbReference>
<keyword evidence="7" id="KW-0812">Transmembrane</keyword>
<dbReference type="InterPro" id="IPR036457">
    <property type="entry name" value="PPM-type-like_dom_sf"/>
</dbReference>
<evidence type="ECO:0000313" key="10">
    <source>
        <dbReference type="Proteomes" id="UP001597033"/>
    </source>
</evidence>
<dbReference type="SMART" id="SM00331">
    <property type="entry name" value="PP2C_SIG"/>
    <property type="match status" value="1"/>
</dbReference>
<keyword evidence="4" id="KW-0418">Kinase</keyword>
<evidence type="ECO:0000256" key="4">
    <source>
        <dbReference type="ARBA" id="ARBA00022777"/>
    </source>
</evidence>
<dbReference type="EMBL" id="JBHTKN010000022">
    <property type="protein sequence ID" value="MFD1044081.1"/>
    <property type="molecule type" value="Genomic_DNA"/>
</dbReference>
<evidence type="ECO:0000313" key="9">
    <source>
        <dbReference type="EMBL" id="MFD1044081.1"/>
    </source>
</evidence>
<reference evidence="10" key="1">
    <citation type="journal article" date="2019" name="Int. J. Syst. Evol. Microbiol.">
        <title>The Global Catalogue of Microorganisms (GCM) 10K type strain sequencing project: providing services to taxonomists for standard genome sequencing and annotation.</title>
        <authorList>
            <consortium name="The Broad Institute Genomics Platform"/>
            <consortium name="The Broad Institute Genome Sequencing Center for Infectious Disease"/>
            <person name="Wu L."/>
            <person name="Ma J."/>
        </authorList>
    </citation>
    <scope>NUCLEOTIDE SEQUENCE [LARGE SCALE GENOMIC DNA]</scope>
    <source>
        <strain evidence="10">CCUG 55854</strain>
    </source>
</reference>
<dbReference type="InterPro" id="IPR036890">
    <property type="entry name" value="HATPase_C_sf"/>
</dbReference>
<dbReference type="Pfam" id="PF07228">
    <property type="entry name" value="SpoIIE"/>
    <property type="match status" value="1"/>
</dbReference>
<comment type="subcellular location">
    <subcellularLocation>
        <location evidence="1">Membrane</location>
    </subcellularLocation>
</comment>
<dbReference type="Gene3D" id="3.30.450.20">
    <property type="entry name" value="PAS domain"/>
    <property type="match status" value="1"/>
</dbReference>
<dbReference type="Gene3D" id="3.30.565.10">
    <property type="entry name" value="Histidine kinase-like ATPase, C-terminal domain"/>
    <property type="match status" value="1"/>
</dbReference>
<dbReference type="SUPFAM" id="SSF158472">
    <property type="entry name" value="HAMP domain-like"/>
    <property type="match status" value="1"/>
</dbReference>
<evidence type="ECO:0000256" key="5">
    <source>
        <dbReference type="ARBA" id="ARBA00022801"/>
    </source>
</evidence>
<dbReference type="CDD" id="cd12913">
    <property type="entry name" value="PDC1_MCP_like"/>
    <property type="match status" value="1"/>
</dbReference>
<dbReference type="PROSITE" id="PS50885">
    <property type="entry name" value="HAMP"/>
    <property type="match status" value="1"/>
</dbReference>
<organism evidence="9 10">
    <name type="scientific">Pseudoxanthomonas kaohsiungensis</name>
    <dbReference type="NCBI Taxonomy" id="283923"/>
    <lineage>
        <taxon>Bacteria</taxon>
        <taxon>Pseudomonadati</taxon>
        <taxon>Pseudomonadota</taxon>
        <taxon>Gammaproteobacteria</taxon>
        <taxon>Lysobacterales</taxon>
        <taxon>Lysobacteraceae</taxon>
        <taxon>Pseudoxanthomonas</taxon>
    </lineage>
</organism>
<feature type="domain" description="HAMP" evidence="8">
    <location>
        <begin position="337"/>
        <end position="390"/>
    </location>
</feature>
<sequence>MTDADSEVPITGLSGERVRWYHSLRTRIALWSGLLTLLFMLVVTLATAWYLRREILDSAQRDTRATTIEAAGRLDDRLRTLTIAAGNLAQLVAQARLQPAQVQQAQAALAGTVPGTAGTLVIVEPDRAGGPGYARYVGRDGRVRDFLADGYDFRAQAWYQRTLAARDGWWSEPYLNRTAGQVWMATYNLPLPGGQGMASIDMLLEDVVAPVESLAHLPGMRVTLLAPEGTVAFSTIAGIALRDTLQAYIDQSGRHDLQWAADAARQRQPSHLAHQDNETGQMRFTAVEPVGDSGWVLLVGQTYDPIIARFNQALLVLVGASLVLGLLATLLVRKVGKQVSRPVEELTRSAVHAIAGGADVPLAQQQRRDEVGVLARTLEQARQSIRRQMAEIEQMGAARQKLESELSIARDIQRAMLPQGRTIDRGGEHVEAQALLEPAKSVGGDFYNFIERGGGELWFVIGDVSDKGVPAALFMARAVTMLEVAIQTAATPAQALAEGSRRLAQGNETCMFATVLCGRLDIFSGALALACAGHDPPLLLHRDGRIEMLVLENGPPLGFEVSEDFPLWQGTLAPGDCLLAYTDGVTEAFNLAEEAYGTERLLLAAAAGLGAAEACARLLADVQRFVGAAPPSDDTTILAISRARDLDNLSAQAHAVGAKGETSVHISVAHTTEDVLRMTDAIDDLMARHGASPAAAHDARLVVEEIACNAVEHAVAPEAPLEMHARVDDGRLWLEFRDRGEPFDPTAHAAPALDVDIGERGIGGLGVFLVKELAEDIAYQRVDGCNVLRVTLRLDAAHDMESQA</sequence>
<dbReference type="SMART" id="SM00304">
    <property type="entry name" value="HAMP"/>
    <property type="match status" value="1"/>
</dbReference>
<dbReference type="Pfam" id="PF22673">
    <property type="entry name" value="MCP-like_PDC_1"/>
    <property type="match status" value="1"/>
</dbReference>
<keyword evidence="6" id="KW-0175">Coiled coil</keyword>
<keyword evidence="7" id="KW-1133">Transmembrane helix</keyword>
<dbReference type="InterPro" id="IPR003660">
    <property type="entry name" value="HAMP_dom"/>
</dbReference>
<feature type="transmembrane region" description="Helical" evidence="7">
    <location>
        <begin position="313"/>
        <end position="332"/>
    </location>
</feature>
<keyword evidence="3" id="KW-0808">Transferase</keyword>
<dbReference type="InterPro" id="IPR052016">
    <property type="entry name" value="Bact_Sigma-Reg"/>
</dbReference>
<dbReference type="Proteomes" id="UP001597033">
    <property type="component" value="Unassembled WGS sequence"/>
</dbReference>
<keyword evidence="7" id="KW-0472">Membrane</keyword>
<dbReference type="Gene3D" id="3.60.40.10">
    <property type="entry name" value="PPM-type phosphatase domain"/>
    <property type="match status" value="1"/>
</dbReference>
<proteinExistence type="predicted"/>
<dbReference type="Gene3D" id="6.10.340.10">
    <property type="match status" value="1"/>
</dbReference>
<dbReference type="PANTHER" id="PTHR43156">
    <property type="entry name" value="STAGE II SPORULATION PROTEIN E-RELATED"/>
    <property type="match status" value="1"/>
</dbReference>
<keyword evidence="10" id="KW-1185">Reference proteome</keyword>